<protein>
    <submittedName>
        <fullName evidence="1">Uncharacterized protein</fullName>
    </submittedName>
</protein>
<organism evidence="1 2">
    <name type="scientific">Wuchereria bancrofti</name>
    <dbReference type="NCBI Taxonomy" id="6293"/>
    <lineage>
        <taxon>Eukaryota</taxon>
        <taxon>Metazoa</taxon>
        <taxon>Ecdysozoa</taxon>
        <taxon>Nematoda</taxon>
        <taxon>Chromadorea</taxon>
        <taxon>Rhabditida</taxon>
        <taxon>Spirurina</taxon>
        <taxon>Spiruromorpha</taxon>
        <taxon>Filarioidea</taxon>
        <taxon>Onchocercidae</taxon>
        <taxon>Wuchereria</taxon>
    </lineage>
</organism>
<name>A0A3P7DNG8_WUCBA</name>
<dbReference type="AlphaFoldDB" id="A0A3P7DNG8"/>
<sequence>MTDASSYSLQGFIEWTRVPAVDRLDDVYCHHNHSMPAAAAATAASGAIAVIHITHQEESCKGVDHPSVSVAVSEKELNNYINVAKRKSP</sequence>
<evidence type="ECO:0000313" key="1">
    <source>
        <dbReference type="EMBL" id="VDM08346.1"/>
    </source>
</evidence>
<accession>A0A3P7DNG8</accession>
<dbReference type="InParanoid" id="A0A3P7DNG8"/>
<proteinExistence type="predicted"/>
<keyword evidence="2" id="KW-1185">Reference proteome</keyword>
<dbReference type="EMBL" id="UYWW01000391">
    <property type="protein sequence ID" value="VDM08346.1"/>
    <property type="molecule type" value="Genomic_DNA"/>
</dbReference>
<reference evidence="1 2" key="1">
    <citation type="submission" date="2018-11" db="EMBL/GenBank/DDBJ databases">
        <authorList>
            <consortium name="Pathogen Informatics"/>
        </authorList>
    </citation>
    <scope>NUCLEOTIDE SEQUENCE [LARGE SCALE GENOMIC DNA]</scope>
</reference>
<evidence type="ECO:0000313" key="2">
    <source>
        <dbReference type="Proteomes" id="UP000270924"/>
    </source>
</evidence>
<gene>
    <name evidence="1" type="ORF">WBA_LOCUS1732</name>
</gene>
<dbReference type="Proteomes" id="UP000270924">
    <property type="component" value="Unassembled WGS sequence"/>
</dbReference>